<keyword evidence="3" id="KW-1185">Reference proteome</keyword>
<keyword evidence="2" id="KW-0255">Endonuclease</keyword>
<sequence>MRTLLLIFLVVTTLFGGDSLKIATYNVENLFDLQKSGNEYEEYIPYSQSAWNDRNYKIKLKNISKVIKDIDADIIALQEIESPKAFKDLQYQLKRDGLYYQYAKIADAKNTTIKVALLSRIPFVYTKELIVGYSYAFRNILEVKFKLNDEEFYIFVNHWKSKAGPESQRISYAKALKKRVQELGDKNIIALGDFNSHYEEYKIFKRKRKHNNTEGITGLNHILGTINYQQDTSKALKLKTDEFYNLWYDIDKNERYSYIYRGKKEALDNILVTGKLLNHKGLDYKVKSIHNFIKPYLFKGKSIYRWQVSRGKIRRHKGKGYSDHLPVVAEFTLSTN</sequence>
<dbReference type="SUPFAM" id="SSF56219">
    <property type="entry name" value="DNase I-like"/>
    <property type="match status" value="1"/>
</dbReference>
<proteinExistence type="predicted"/>
<dbReference type="EMBL" id="CP041165">
    <property type="protein sequence ID" value="QOP40956.1"/>
    <property type="molecule type" value="Genomic_DNA"/>
</dbReference>
<dbReference type="Proteomes" id="UP000593910">
    <property type="component" value="Chromosome"/>
</dbReference>
<organism evidence="2 3">
    <name type="scientific">Sulfurimonas marina</name>
    <dbReference type="NCBI Taxonomy" id="2590551"/>
    <lineage>
        <taxon>Bacteria</taxon>
        <taxon>Pseudomonadati</taxon>
        <taxon>Campylobacterota</taxon>
        <taxon>Epsilonproteobacteria</taxon>
        <taxon>Campylobacterales</taxon>
        <taxon>Sulfurimonadaceae</taxon>
        <taxon>Sulfurimonas</taxon>
    </lineage>
</organism>
<accession>A0A7M1AUA3</accession>
<name>A0A7M1AUA3_9BACT</name>
<protein>
    <submittedName>
        <fullName evidence="2">Endonuclease</fullName>
    </submittedName>
</protein>
<dbReference type="Gene3D" id="3.60.10.10">
    <property type="entry name" value="Endonuclease/exonuclease/phosphatase"/>
    <property type="match status" value="1"/>
</dbReference>
<reference evidence="2 3" key="1">
    <citation type="submission" date="2019-06" db="EMBL/GenBank/DDBJ databases">
        <title>Sulfurimonas gotlandica sp. nov., a chemoautotrophic and psychrotolerant epsilonproteobacterium isolated from a pelagic redoxcline, and an emended description of the genus Sulfurimonas.</title>
        <authorList>
            <person name="Wang S."/>
            <person name="Jiang L."/>
            <person name="Shao Z."/>
        </authorList>
    </citation>
    <scope>NUCLEOTIDE SEQUENCE [LARGE SCALE GENOMIC DNA]</scope>
    <source>
        <strain evidence="2 3">B2</strain>
    </source>
</reference>
<dbReference type="InterPro" id="IPR036691">
    <property type="entry name" value="Endo/exonu/phosph_ase_sf"/>
</dbReference>
<evidence type="ECO:0000259" key="1">
    <source>
        <dbReference type="Pfam" id="PF19580"/>
    </source>
</evidence>
<dbReference type="AlphaFoldDB" id="A0A7M1AUA3"/>
<dbReference type="PANTHER" id="PTHR42834:SF1">
    <property type="entry name" value="ENDONUCLEASE_EXONUCLEASE_PHOSPHATASE FAMILY PROTEIN (AFU_ORTHOLOGUE AFUA_3G09210)"/>
    <property type="match status" value="1"/>
</dbReference>
<keyword evidence="2" id="KW-0540">Nuclease</keyword>
<dbReference type="KEGG" id="smax:FJR03_04045"/>
<feature type="domain" description="Endonuclease/exonuclease/phosphatase" evidence="1">
    <location>
        <begin position="22"/>
        <end position="203"/>
    </location>
</feature>
<gene>
    <name evidence="2" type="ORF">FJR03_04045</name>
</gene>
<evidence type="ECO:0000313" key="2">
    <source>
        <dbReference type="EMBL" id="QOP40956.1"/>
    </source>
</evidence>
<dbReference type="GO" id="GO:0004519">
    <property type="term" value="F:endonuclease activity"/>
    <property type="evidence" value="ECO:0007669"/>
    <property type="project" value="UniProtKB-KW"/>
</dbReference>
<feature type="domain" description="Endonuclease/exonuclease/phosphatase" evidence="1">
    <location>
        <begin position="237"/>
        <end position="329"/>
    </location>
</feature>
<dbReference type="InterPro" id="IPR005135">
    <property type="entry name" value="Endo/exonuclease/phosphatase"/>
</dbReference>
<evidence type="ECO:0000313" key="3">
    <source>
        <dbReference type="Proteomes" id="UP000593910"/>
    </source>
</evidence>
<dbReference type="Pfam" id="PF19580">
    <property type="entry name" value="Exo_endo_phos_3"/>
    <property type="match status" value="2"/>
</dbReference>
<dbReference type="PANTHER" id="PTHR42834">
    <property type="entry name" value="ENDONUCLEASE/EXONUCLEASE/PHOSPHATASE FAMILY PROTEIN (AFU_ORTHOLOGUE AFUA_3G09210)"/>
    <property type="match status" value="1"/>
</dbReference>
<keyword evidence="2" id="KW-0378">Hydrolase</keyword>